<evidence type="ECO:0000256" key="1">
    <source>
        <dbReference type="ARBA" id="ARBA00004871"/>
    </source>
</evidence>
<keyword evidence="3 4" id="KW-0057">Aromatic amino acid biosynthesis</keyword>
<dbReference type="InterPro" id="IPR013708">
    <property type="entry name" value="Shikimate_DH-bd_N"/>
</dbReference>
<dbReference type="InterPro" id="IPR036291">
    <property type="entry name" value="NAD(P)-bd_dom_sf"/>
</dbReference>
<keyword evidence="8" id="KW-1185">Reference proteome</keyword>
<feature type="binding site" evidence="4">
    <location>
        <position position="66"/>
    </location>
    <ligand>
        <name>shikimate</name>
        <dbReference type="ChEBI" id="CHEBI:36208"/>
    </ligand>
</feature>
<keyword evidence="4" id="KW-0028">Amino-acid biosynthesis</keyword>
<dbReference type="Gene3D" id="3.40.50.720">
    <property type="entry name" value="NAD(P)-binding Rossmann-like Domain"/>
    <property type="match status" value="1"/>
</dbReference>
<name>A0ABS0HJZ0_9SPHN</name>
<sequence>MIRSGLLGRSILASRSPELHEKEAQALGLELRYELFDFSDRGWADEDLAAVLARMVAEGFSGFNVTYPFKQTVVPLLDALDESALAVGAVNTVAVTEGRLIGYNTDMAGFRGSFLDGLPGAGIDRVVQLGAGGAGAAVANALLSLGVRRLDLVDVDERRAARLRDDLAVRYPDAAVSVRHPGEVDTRDVDGIVNATPIGMNGKPGMPIAAALLQPSHWVADIIYFPPETELLRVAREKGCPAINGVGMVVGQAARAFEIITGHKADSLRMMQTLL</sequence>
<dbReference type="EMBL" id="JADQDC010000011">
    <property type="protein sequence ID" value="MBF9152304.1"/>
    <property type="molecule type" value="Genomic_DNA"/>
</dbReference>
<dbReference type="InterPro" id="IPR022893">
    <property type="entry name" value="Shikimate_DH_fam"/>
</dbReference>
<protein>
    <recommendedName>
        <fullName evidence="4">Shikimate dehydrogenase (NADP(+))</fullName>
        <shortName evidence="4">SDH</shortName>
        <ecNumber evidence="4">1.1.1.25</ecNumber>
    </recommendedName>
</protein>
<feature type="binding site" evidence="4">
    <location>
        <position position="222"/>
    </location>
    <ligand>
        <name>NADP(+)</name>
        <dbReference type="ChEBI" id="CHEBI:58349"/>
    </ligand>
</feature>
<dbReference type="SUPFAM" id="SSF53223">
    <property type="entry name" value="Aminoacid dehydrogenase-like, N-terminal domain"/>
    <property type="match status" value="1"/>
</dbReference>
<accession>A0ABS0HJZ0</accession>
<evidence type="ECO:0000313" key="8">
    <source>
        <dbReference type="Proteomes" id="UP000600799"/>
    </source>
</evidence>
<feature type="binding site" evidence="4">
    <location>
        <position position="245"/>
    </location>
    <ligand>
        <name>NADP(+)</name>
        <dbReference type="ChEBI" id="CHEBI:58349"/>
    </ligand>
</feature>
<comment type="similarity">
    <text evidence="4">Belongs to the shikimate dehydrogenase family.</text>
</comment>
<comment type="catalytic activity">
    <reaction evidence="4">
        <text>shikimate + NADP(+) = 3-dehydroshikimate + NADPH + H(+)</text>
        <dbReference type="Rhea" id="RHEA:17737"/>
        <dbReference type="ChEBI" id="CHEBI:15378"/>
        <dbReference type="ChEBI" id="CHEBI:16630"/>
        <dbReference type="ChEBI" id="CHEBI:36208"/>
        <dbReference type="ChEBI" id="CHEBI:57783"/>
        <dbReference type="ChEBI" id="CHEBI:58349"/>
        <dbReference type="EC" id="1.1.1.25"/>
    </reaction>
</comment>
<reference evidence="7 8" key="1">
    <citation type="submission" date="2020-11" db="EMBL/GenBank/DDBJ databases">
        <title>The genome sequence of Novosphingobium sp. 1Y9A.</title>
        <authorList>
            <person name="Liu Y."/>
        </authorList>
    </citation>
    <scope>NUCLEOTIDE SEQUENCE [LARGE SCALE GENOMIC DNA]</scope>
    <source>
        <strain evidence="7 8">1Y9A</strain>
    </source>
</reference>
<organism evidence="7 8">
    <name type="scientific">Novosphingobium jiangmenense</name>
    <dbReference type="NCBI Taxonomy" id="2791981"/>
    <lineage>
        <taxon>Bacteria</taxon>
        <taxon>Pseudomonadati</taxon>
        <taxon>Pseudomonadota</taxon>
        <taxon>Alphaproteobacteria</taxon>
        <taxon>Sphingomonadales</taxon>
        <taxon>Sphingomonadaceae</taxon>
        <taxon>Novosphingobium</taxon>
    </lineage>
</organism>
<feature type="binding site" evidence="4">
    <location>
        <position position="91"/>
    </location>
    <ligand>
        <name>shikimate</name>
        <dbReference type="ChEBI" id="CHEBI:36208"/>
    </ligand>
</feature>
<dbReference type="PANTHER" id="PTHR21089:SF1">
    <property type="entry name" value="BIFUNCTIONAL 3-DEHYDROQUINATE DEHYDRATASE_SHIKIMATE DEHYDROGENASE, CHLOROPLASTIC"/>
    <property type="match status" value="1"/>
</dbReference>
<comment type="pathway">
    <text evidence="1 4">Metabolic intermediate biosynthesis; chorismate biosynthesis; chorismate from D-erythrose 4-phosphate and phosphoenolpyruvate: step 4/7.</text>
</comment>
<dbReference type="PANTHER" id="PTHR21089">
    <property type="entry name" value="SHIKIMATE DEHYDROGENASE"/>
    <property type="match status" value="1"/>
</dbReference>
<dbReference type="Gene3D" id="3.40.50.10860">
    <property type="entry name" value="Leucine Dehydrogenase, chain A, domain 1"/>
    <property type="match status" value="1"/>
</dbReference>
<evidence type="ECO:0000259" key="6">
    <source>
        <dbReference type="Pfam" id="PF18317"/>
    </source>
</evidence>
<feature type="domain" description="Shikimate dehydrogenase substrate binding N-terminal" evidence="5">
    <location>
        <begin position="6"/>
        <end position="93"/>
    </location>
</feature>
<dbReference type="HAMAP" id="MF_00222">
    <property type="entry name" value="Shikimate_DH_AroE"/>
    <property type="match status" value="1"/>
</dbReference>
<dbReference type="CDD" id="cd01065">
    <property type="entry name" value="NAD_bind_Shikimate_DH"/>
    <property type="match status" value="1"/>
</dbReference>
<evidence type="ECO:0000256" key="2">
    <source>
        <dbReference type="ARBA" id="ARBA00023002"/>
    </source>
</evidence>
<comment type="subunit">
    <text evidence="4">Homodimer.</text>
</comment>
<comment type="function">
    <text evidence="4">Involved in the biosynthesis of the chorismate, which leads to the biosynthesis of aromatic amino acids. Catalyzes the reversible NADPH linked reduction of 3-dehydroshikimate (DHSA) to yield shikimate (SA).</text>
</comment>
<keyword evidence="4" id="KW-0521">NADP</keyword>
<proteinExistence type="inferred from homology"/>
<comment type="caution">
    <text evidence="4">Lacks conserved residue(s) required for the propagation of feature annotation.</text>
</comment>
<feature type="binding site" evidence="4">
    <location>
        <begin position="14"/>
        <end position="16"/>
    </location>
    <ligand>
        <name>shikimate</name>
        <dbReference type="ChEBI" id="CHEBI:36208"/>
    </ligand>
</feature>
<gene>
    <name evidence="4" type="primary">aroE</name>
    <name evidence="7" type="ORF">I2488_14950</name>
</gene>
<feature type="binding site" evidence="4">
    <location>
        <position position="224"/>
    </location>
    <ligand>
        <name>shikimate</name>
        <dbReference type="ChEBI" id="CHEBI:36208"/>
    </ligand>
</feature>
<dbReference type="EC" id="1.1.1.25" evidence="4"/>
<dbReference type="Pfam" id="PF18317">
    <property type="entry name" value="SDH_C"/>
    <property type="match status" value="1"/>
</dbReference>
<dbReference type="InterPro" id="IPR046346">
    <property type="entry name" value="Aminoacid_DH-like_N_sf"/>
</dbReference>
<feature type="binding site" evidence="4">
    <location>
        <position position="252"/>
    </location>
    <ligand>
        <name>shikimate</name>
        <dbReference type="ChEBI" id="CHEBI:36208"/>
    </ligand>
</feature>
<feature type="binding site" evidence="4">
    <location>
        <begin position="130"/>
        <end position="134"/>
    </location>
    <ligand>
        <name>NADP(+)</name>
        <dbReference type="ChEBI" id="CHEBI:58349"/>
    </ligand>
</feature>
<dbReference type="Pfam" id="PF08501">
    <property type="entry name" value="Shikimate_dh_N"/>
    <property type="match status" value="1"/>
</dbReference>
<evidence type="ECO:0000259" key="5">
    <source>
        <dbReference type="Pfam" id="PF08501"/>
    </source>
</evidence>
<evidence type="ECO:0000256" key="4">
    <source>
        <dbReference type="HAMAP-Rule" id="MF_00222"/>
    </source>
</evidence>
<feature type="binding site" evidence="4">
    <location>
        <position position="82"/>
    </location>
    <ligand>
        <name>NADP(+)</name>
        <dbReference type="ChEBI" id="CHEBI:58349"/>
    </ligand>
</feature>
<dbReference type="RefSeq" id="WP_196276619.1">
    <property type="nucleotide sequence ID" value="NZ_JADQDC010000011.1"/>
</dbReference>
<evidence type="ECO:0000313" key="7">
    <source>
        <dbReference type="EMBL" id="MBF9152304.1"/>
    </source>
</evidence>
<dbReference type="NCBIfam" id="NF009201">
    <property type="entry name" value="PRK12549.1"/>
    <property type="match status" value="1"/>
</dbReference>
<keyword evidence="2 4" id="KW-0560">Oxidoreductase</keyword>
<dbReference type="InterPro" id="IPR041121">
    <property type="entry name" value="SDH_C"/>
</dbReference>
<dbReference type="SUPFAM" id="SSF51735">
    <property type="entry name" value="NAD(P)-binding Rossmann-fold domains"/>
    <property type="match status" value="1"/>
</dbReference>
<feature type="binding site" evidence="4">
    <location>
        <position position="106"/>
    </location>
    <ligand>
        <name>shikimate</name>
        <dbReference type="ChEBI" id="CHEBI:36208"/>
    </ligand>
</feature>
<dbReference type="Proteomes" id="UP000600799">
    <property type="component" value="Unassembled WGS sequence"/>
</dbReference>
<evidence type="ECO:0000256" key="3">
    <source>
        <dbReference type="ARBA" id="ARBA00023141"/>
    </source>
</evidence>
<feature type="domain" description="SDH C-terminal" evidence="6">
    <location>
        <begin position="245"/>
        <end position="275"/>
    </location>
</feature>
<comment type="caution">
    <text evidence="7">The sequence shown here is derived from an EMBL/GenBank/DDBJ whole genome shotgun (WGS) entry which is preliminary data.</text>
</comment>
<dbReference type="GO" id="GO:0004764">
    <property type="term" value="F:shikimate 3-dehydrogenase (NADP+) activity"/>
    <property type="evidence" value="ECO:0007669"/>
    <property type="project" value="UniProtKB-EC"/>
</dbReference>
<feature type="active site" description="Proton acceptor" evidence="4">
    <location>
        <position position="70"/>
    </location>
</feature>